<dbReference type="EMBL" id="KN881648">
    <property type="protein sequence ID" value="KIY51780.1"/>
    <property type="molecule type" value="Genomic_DNA"/>
</dbReference>
<dbReference type="GO" id="GO:0006357">
    <property type="term" value="P:regulation of transcription by RNA polymerase II"/>
    <property type="evidence" value="ECO:0007669"/>
    <property type="project" value="InterPro"/>
</dbReference>
<feature type="region of interest" description="Disordered" evidence="6">
    <location>
        <begin position="157"/>
        <end position="183"/>
    </location>
</feature>
<evidence type="ECO:0000256" key="3">
    <source>
        <dbReference type="ARBA" id="ARBA00023015"/>
    </source>
</evidence>
<organism evidence="7 8">
    <name type="scientific">Fistulina hepatica ATCC 64428</name>
    <dbReference type="NCBI Taxonomy" id="1128425"/>
    <lineage>
        <taxon>Eukaryota</taxon>
        <taxon>Fungi</taxon>
        <taxon>Dikarya</taxon>
        <taxon>Basidiomycota</taxon>
        <taxon>Agaricomycotina</taxon>
        <taxon>Agaricomycetes</taxon>
        <taxon>Agaricomycetidae</taxon>
        <taxon>Agaricales</taxon>
        <taxon>Fistulinaceae</taxon>
        <taxon>Fistulina</taxon>
    </lineage>
</organism>
<protein>
    <recommendedName>
        <fullName evidence="9">Mediator of RNA polymerase II transcription subunit 22</fullName>
    </recommendedName>
</protein>
<dbReference type="PANTHER" id="PTHR40630:SF1">
    <property type="entry name" value="DNA-BINDING PROTEIN"/>
    <property type="match status" value="1"/>
</dbReference>
<evidence type="ECO:0000256" key="5">
    <source>
        <dbReference type="ARBA" id="ARBA00023242"/>
    </source>
</evidence>
<gene>
    <name evidence="7" type="ORF">FISHEDRAFT_36533</name>
</gene>
<evidence type="ECO:0000256" key="6">
    <source>
        <dbReference type="SAM" id="MobiDB-lite"/>
    </source>
</evidence>
<reference evidence="7 8" key="1">
    <citation type="journal article" date="2015" name="Fungal Genet. Biol.">
        <title>Evolution of novel wood decay mechanisms in Agaricales revealed by the genome sequences of Fistulina hepatica and Cylindrobasidium torrendii.</title>
        <authorList>
            <person name="Floudas D."/>
            <person name="Held B.W."/>
            <person name="Riley R."/>
            <person name="Nagy L.G."/>
            <person name="Koehler G."/>
            <person name="Ransdell A.S."/>
            <person name="Younus H."/>
            <person name="Chow J."/>
            <person name="Chiniquy J."/>
            <person name="Lipzen A."/>
            <person name="Tritt A."/>
            <person name="Sun H."/>
            <person name="Haridas S."/>
            <person name="LaButti K."/>
            <person name="Ohm R.A."/>
            <person name="Kues U."/>
            <person name="Blanchette R.A."/>
            <person name="Grigoriev I.V."/>
            <person name="Minto R.E."/>
            <person name="Hibbett D.S."/>
        </authorList>
    </citation>
    <scope>NUCLEOTIDE SEQUENCE [LARGE SCALE GENOMIC DNA]</scope>
    <source>
        <strain evidence="7 8">ATCC 64428</strain>
    </source>
</reference>
<keyword evidence="5" id="KW-0539">Nucleus</keyword>
<proteinExistence type="inferred from homology"/>
<dbReference type="InterPro" id="IPR021487">
    <property type="entry name" value="DUF3140"/>
</dbReference>
<comment type="subcellular location">
    <subcellularLocation>
        <location evidence="1">Nucleus</location>
    </subcellularLocation>
</comment>
<comment type="similarity">
    <text evidence="2">Belongs to the Mediator complex subunit 22 family.</text>
</comment>
<feature type="region of interest" description="Disordered" evidence="6">
    <location>
        <begin position="1"/>
        <end position="32"/>
    </location>
</feature>
<keyword evidence="4" id="KW-0804">Transcription</keyword>
<dbReference type="Proteomes" id="UP000054144">
    <property type="component" value="Unassembled WGS sequence"/>
</dbReference>
<dbReference type="PANTHER" id="PTHR40630">
    <property type="entry name" value="POSSIBLE DNA-BINDING PROTEIN"/>
    <property type="match status" value="1"/>
</dbReference>
<dbReference type="InterPro" id="IPR009332">
    <property type="entry name" value="Med22"/>
</dbReference>
<dbReference type="GO" id="GO:0003712">
    <property type="term" value="F:transcription coregulator activity"/>
    <property type="evidence" value="ECO:0007669"/>
    <property type="project" value="InterPro"/>
</dbReference>
<accession>A0A0D7AIU7</accession>
<dbReference type="OrthoDB" id="203279at2759"/>
<name>A0A0D7AIU7_9AGAR</name>
<evidence type="ECO:0000313" key="7">
    <source>
        <dbReference type="EMBL" id="KIY51780.1"/>
    </source>
</evidence>
<keyword evidence="3" id="KW-0805">Transcription regulation</keyword>
<dbReference type="Pfam" id="PF06179">
    <property type="entry name" value="Med22"/>
    <property type="match status" value="1"/>
</dbReference>
<dbReference type="GO" id="GO:0016592">
    <property type="term" value="C:mediator complex"/>
    <property type="evidence" value="ECO:0007669"/>
    <property type="project" value="InterPro"/>
</dbReference>
<evidence type="ECO:0008006" key="9">
    <source>
        <dbReference type="Google" id="ProtNLM"/>
    </source>
</evidence>
<feature type="compositionally biased region" description="Polar residues" evidence="6">
    <location>
        <begin position="1"/>
        <end position="10"/>
    </location>
</feature>
<evidence type="ECO:0000256" key="4">
    <source>
        <dbReference type="ARBA" id="ARBA00023163"/>
    </source>
</evidence>
<evidence type="ECO:0000256" key="1">
    <source>
        <dbReference type="ARBA" id="ARBA00004123"/>
    </source>
</evidence>
<sequence>MSEGPQTDVSRPSALPKADLLQQRRTSARKASLEQNSVEYLDTIEEEWNKKVDAEVETLVDGMVDLVGLASIGDKDKFRVAQEAFQAQARAESMVRAADGLLSIIHSMKLLLLLSDEAQIVHRRDAEIKVVQTEVEETKRRVASLLEELISQHSFSSSLGSTSQANTSSGTHENGSSHPSTSS</sequence>
<dbReference type="AlphaFoldDB" id="A0A0D7AIU7"/>
<evidence type="ECO:0000256" key="2">
    <source>
        <dbReference type="ARBA" id="ARBA00005942"/>
    </source>
</evidence>
<evidence type="ECO:0000313" key="8">
    <source>
        <dbReference type="Proteomes" id="UP000054144"/>
    </source>
</evidence>
<keyword evidence="8" id="KW-1185">Reference proteome</keyword>